<dbReference type="KEGG" id="pbv:AR543_15870"/>
<feature type="domain" description="HTH tetR-type" evidence="3">
    <location>
        <begin position="6"/>
        <end position="66"/>
    </location>
</feature>
<evidence type="ECO:0000256" key="1">
    <source>
        <dbReference type="ARBA" id="ARBA00023125"/>
    </source>
</evidence>
<dbReference type="PANTHER" id="PTHR43479">
    <property type="entry name" value="ACREF/ENVCD OPERON REPRESSOR-RELATED"/>
    <property type="match status" value="1"/>
</dbReference>
<gene>
    <name evidence="4" type="ORF">AR543_15870</name>
</gene>
<reference evidence="5" key="1">
    <citation type="submission" date="2015-10" db="EMBL/GenBank/DDBJ databases">
        <title>Genome of Paenibacillus bovis sp. nov.</title>
        <authorList>
            <person name="Wu Z."/>
            <person name="Gao C."/>
            <person name="Liu Z."/>
            <person name="Zheng H."/>
        </authorList>
    </citation>
    <scope>NUCLEOTIDE SEQUENCE [LARGE SCALE GENOMIC DNA]</scope>
    <source>
        <strain evidence="5">BD3526</strain>
    </source>
</reference>
<sequence>MDRRIRKTKQAFHQALLQLLEQQDFRAITITDIVNAADVNRGTFYKHYMYKEDLLDELIEGVLQDLTDSYMEPYGGNNYLDVSELVSSAITIFDHVAAHRSFYRLIIHSHSMSGFQQRICSQLQRLCLQGMNQVSSSPYADNKQPSSIHPELFASYQAYAIWGLIMNWAQHEFEASPDYMAEQLLLIVNYSAGR</sequence>
<keyword evidence="5" id="KW-1185">Reference proteome</keyword>
<dbReference type="InterPro" id="IPR050624">
    <property type="entry name" value="HTH-type_Tx_Regulator"/>
</dbReference>
<name>A0A172ZIH0_9BACL</name>
<dbReference type="EMBL" id="CP013023">
    <property type="protein sequence ID" value="ANF97333.1"/>
    <property type="molecule type" value="Genomic_DNA"/>
</dbReference>
<evidence type="ECO:0000256" key="2">
    <source>
        <dbReference type="PROSITE-ProRule" id="PRU00335"/>
    </source>
</evidence>
<dbReference type="AlphaFoldDB" id="A0A172ZIH0"/>
<evidence type="ECO:0000313" key="5">
    <source>
        <dbReference type="Proteomes" id="UP000078148"/>
    </source>
</evidence>
<dbReference type="Proteomes" id="UP000078148">
    <property type="component" value="Chromosome"/>
</dbReference>
<organism evidence="4 5">
    <name type="scientific">Paenibacillus bovis</name>
    <dbReference type="NCBI Taxonomy" id="1616788"/>
    <lineage>
        <taxon>Bacteria</taxon>
        <taxon>Bacillati</taxon>
        <taxon>Bacillota</taxon>
        <taxon>Bacilli</taxon>
        <taxon>Bacillales</taxon>
        <taxon>Paenibacillaceae</taxon>
        <taxon>Paenibacillus</taxon>
    </lineage>
</organism>
<dbReference type="PROSITE" id="PS50977">
    <property type="entry name" value="HTH_TETR_2"/>
    <property type="match status" value="1"/>
</dbReference>
<keyword evidence="1 2" id="KW-0238">DNA-binding</keyword>
<dbReference type="OrthoDB" id="9810250at2"/>
<dbReference type="Pfam" id="PF14278">
    <property type="entry name" value="TetR_C_8"/>
    <property type="match status" value="1"/>
</dbReference>
<dbReference type="STRING" id="1616788.AR543_15870"/>
<evidence type="ECO:0000259" key="3">
    <source>
        <dbReference type="PROSITE" id="PS50977"/>
    </source>
</evidence>
<protein>
    <submittedName>
        <fullName evidence="4">TetR family transcriptional regulator</fullName>
    </submittedName>
</protein>
<dbReference type="RefSeq" id="WP_060535446.1">
    <property type="nucleotide sequence ID" value="NZ_CP013023.1"/>
</dbReference>
<dbReference type="InterPro" id="IPR009057">
    <property type="entry name" value="Homeodomain-like_sf"/>
</dbReference>
<dbReference type="GO" id="GO:0003677">
    <property type="term" value="F:DNA binding"/>
    <property type="evidence" value="ECO:0007669"/>
    <property type="project" value="UniProtKB-UniRule"/>
</dbReference>
<dbReference type="Pfam" id="PF00440">
    <property type="entry name" value="TetR_N"/>
    <property type="match status" value="1"/>
</dbReference>
<feature type="DNA-binding region" description="H-T-H motif" evidence="2">
    <location>
        <begin position="29"/>
        <end position="48"/>
    </location>
</feature>
<evidence type="ECO:0000313" key="4">
    <source>
        <dbReference type="EMBL" id="ANF97333.1"/>
    </source>
</evidence>
<dbReference type="InterPro" id="IPR039532">
    <property type="entry name" value="TetR_C_Firmicutes"/>
</dbReference>
<dbReference type="InterPro" id="IPR001647">
    <property type="entry name" value="HTH_TetR"/>
</dbReference>
<dbReference type="Gene3D" id="1.10.357.10">
    <property type="entry name" value="Tetracycline Repressor, domain 2"/>
    <property type="match status" value="1"/>
</dbReference>
<dbReference type="PANTHER" id="PTHR43479:SF7">
    <property type="entry name" value="TETR-FAMILY TRANSCRIPTIONAL REGULATOR"/>
    <property type="match status" value="1"/>
</dbReference>
<proteinExistence type="predicted"/>
<reference evidence="4 5" key="2">
    <citation type="journal article" date="2016" name="Int. J. Syst. Evol. Microbiol.">
        <title>Paenibacillus bovis sp. nov., isolated from raw yak (Bos grunniens) milk.</title>
        <authorList>
            <person name="Gao C."/>
            <person name="Han J."/>
            <person name="Liu Z."/>
            <person name="Xu X."/>
            <person name="Hang F."/>
            <person name="Wu Z."/>
        </authorList>
    </citation>
    <scope>NUCLEOTIDE SEQUENCE [LARGE SCALE GENOMIC DNA]</scope>
    <source>
        <strain evidence="4 5">BD3526</strain>
    </source>
</reference>
<accession>A0A172ZIH0</accession>
<dbReference type="SUPFAM" id="SSF46689">
    <property type="entry name" value="Homeodomain-like"/>
    <property type="match status" value="1"/>
</dbReference>